<evidence type="ECO:0000256" key="4">
    <source>
        <dbReference type="ARBA" id="ARBA00023295"/>
    </source>
</evidence>
<dbReference type="PRINTS" id="PR00110">
    <property type="entry name" value="ALPHAAMYLASE"/>
</dbReference>
<gene>
    <name evidence="8" type="ORF">ACFL27_24385</name>
</gene>
<comment type="catalytic activity">
    <reaction evidence="6">
        <text>Endohydrolysis of (1-&gt;4)-alpha-D-glucosidic linkages in polysaccharides containing three or more (1-&gt;4)-alpha-linked D-glucose units.</text>
        <dbReference type="EC" id="3.2.1.1"/>
    </reaction>
</comment>
<organism evidence="8 9">
    <name type="scientific">candidate division CSSED10-310 bacterium</name>
    <dbReference type="NCBI Taxonomy" id="2855610"/>
    <lineage>
        <taxon>Bacteria</taxon>
        <taxon>Bacteria division CSSED10-310</taxon>
    </lineage>
</organism>
<dbReference type="Proteomes" id="UP001594351">
    <property type="component" value="Unassembled WGS sequence"/>
</dbReference>
<dbReference type="EC" id="3.2.1.1" evidence="6"/>
<evidence type="ECO:0000259" key="7">
    <source>
        <dbReference type="SMART" id="SM00642"/>
    </source>
</evidence>
<comment type="similarity">
    <text evidence="1 5">Belongs to the glycosyl hydrolase 13 family.</text>
</comment>
<dbReference type="Gene3D" id="3.20.20.80">
    <property type="entry name" value="Glycosidases"/>
    <property type="match status" value="1"/>
</dbReference>
<sequence>MIVQMFNLPFRRVAGKLATLSRLGVSHVLVSPPQKSTPSLSWWARYQPVDFTSIEGPLGNATDLVNLCRKAAEKGIQVMADAVLNHMTNHPWYVRMHRGRVYQTAFPRFGPQDFHTPETASSLGREKLAGNGRRALPELRTDHPYVQNELKNYLHGLIELGIRGFRFDAARHISPSLWPFALDGLEQLIHFGELIYSRSSHYSSAHLDFMKATDFPFARLLKESFSYGGDLRALSNPEGLDRALWGPASVRFVNYHDFARRGGSFRYFKLARADDRALASAYILGNREGIPLVYYNDLRNKTVKNGMLFHHLAGNLPSRTLLASANQLIWTRGNLGLVGINKSREHFFPGGYLRTGLHPGLYSLSGVGIVVINSRGEWKNPLIPAQSAVFLLPGNRRWY</sequence>
<dbReference type="SUPFAM" id="SSF51445">
    <property type="entry name" value="(Trans)glycosidases"/>
    <property type="match status" value="1"/>
</dbReference>
<dbReference type="InterPro" id="IPR017853">
    <property type="entry name" value="GH"/>
</dbReference>
<evidence type="ECO:0000256" key="3">
    <source>
        <dbReference type="ARBA" id="ARBA00023277"/>
    </source>
</evidence>
<evidence type="ECO:0000313" key="9">
    <source>
        <dbReference type="Proteomes" id="UP001594351"/>
    </source>
</evidence>
<keyword evidence="3 6" id="KW-0119">Carbohydrate metabolism</keyword>
<evidence type="ECO:0000256" key="2">
    <source>
        <dbReference type="ARBA" id="ARBA00022801"/>
    </source>
</evidence>
<feature type="domain" description="Glycosyl hydrolase family 13 catalytic" evidence="7">
    <location>
        <begin position="1"/>
        <end position="319"/>
    </location>
</feature>
<name>A0ABV6Z4K3_UNCC1</name>
<evidence type="ECO:0000256" key="1">
    <source>
        <dbReference type="ARBA" id="ARBA00008061"/>
    </source>
</evidence>
<reference evidence="8 9" key="1">
    <citation type="submission" date="2024-09" db="EMBL/GenBank/DDBJ databases">
        <title>Laminarin stimulates single cell rates of sulfate reduction while oxygen inhibits transcriptomic activity in coastal marine sediment.</title>
        <authorList>
            <person name="Lindsay M."/>
            <person name="Orcutt B."/>
            <person name="Emerson D."/>
            <person name="Stepanauskas R."/>
            <person name="D'Angelo T."/>
        </authorList>
    </citation>
    <scope>NUCLEOTIDE SEQUENCE [LARGE SCALE GENOMIC DNA]</scope>
    <source>
        <strain evidence="8">SAG AM-311-K15</strain>
    </source>
</reference>
<comment type="caution">
    <text evidence="8">The sequence shown here is derived from an EMBL/GenBank/DDBJ whole genome shotgun (WGS) entry which is preliminary data.</text>
</comment>
<accession>A0ABV6Z4K3</accession>
<protein>
    <recommendedName>
        <fullName evidence="6">Alpha-amylase</fullName>
        <ecNumber evidence="6">3.2.1.1</ecNumber>
    </recommendedName>
</protein>
<evidence type="ECO:0000313" key="8">
    <source>
        <dbReference type="EMBL" id="MFC1853349.1"/>
    </source>
</evidence>
<evidence type="ECO:0000256" key="6">
    <source>
        <dbReference type="RuleBase" id="RU361134"/>
    </source>
</evidence>
<proteinExistence type="inferred from homology"/>
<keyword evidence="9" id="KW-1185">Reference proteome</keyword>
<evidence type="ECO:0000256" key="5">
    <source>
        <dbReference type="RuleBase" id="RU003615"/>
    </source>
</evidence>
<keyword evidence="2 6" id="KW-0378">Hydrolase</keyword>
<dbReference type="GO" id="GO:0016787">
    <property type="term" value="F:hydrolase activity"/>
    <property type="evidence" value="ECO:0007669"/>
    <property type="project" value="UniProtKB-KW"/>
</dbReference>
<dbReference type="EMBL" id="JBHPBY010000479">
    <property type="protein sequence ID" value="MFC1853349.1"/>
    <property type="molecule type" value="Genomic_DNA"/>
</dbReference>
<keyword evidence="4 6" id="KW-0326">Glycosidase</keyword>
<dbReference type="Pfam" id="PF00128">
    <property type="entry name" value="Alpha-amylase"/>
    <property type="match status" value="1"/>
</dbReference>
<dbReference type="SMART" id="SM00642">
    <property type="entry name" value="Aamy"/>
    <property type="match status" value="1"/>
</dbReference>
<dbReference type="InterPro" id="IPR006047">
    <property type="entry name" value="GH13_cat_dom"/>
</dbReference>
<dbReference type="InterPro" id="IPR006046">
    <property type="entry name" value="Alpha_amylase"/>
</dbReference>
<dbReference type="PANTHER" id="PTHR43447">
    <property type="entry name" value="ALPHA-AMYLASE"/>
    <property type="match status" value="1"/>
</dbReference>